<dbReference type="PROSITE" id="PS50005">
    <property type="entry name" value="TPR"/>
    <property type="match status" value="3"/>
</dbReference>
<dbReference type="PROSITE" id="PS50076">
    <property type="entry name" value="DNAJ_2"/>
    <property type="match status" value="1"/>
</dbReference>
<dbReference type="PANTHER" id="PTHR44140">
    <property type="entry name" value="LD25575P"/>
    <property type="match status" value="1"/>
</dbReference>
<dbReference type="SMART" id="SM00271">
    <property type="entry name" value="DnaJ"/>
    <property type="match status" value="1"/>
</dbReference>
<feature type="chain" id="PRO_5013856332" evidence="7">
    <location>
        <begin position="28"/>
        <end position="478"/>
    </location>
</feature>
<sequence length="478" mass="54572">MVNFHSLYTSLPLLLVTLAVKFEDAESVSEAKQFMDAGNVLLAAGQLADALTQYNNAIEHQAKGRLHAAILSKASIFLKQGHMDDALKYYKRVLVLDIQNKEAKEKFGLIPTLKARVPIADKQVEDGELEQAIENYSKLIMYSPWFKDLREKRSKVYVQVGEYYKAVEDLRAITKLQPDSTGVFFEMSTLHYTIGDLEEALNDIRECLKLDQDHKQCKPLYTKMKKLNKQLQAAETLIQQQKYDEAVKKLENAAKTEPTEYAHLINIKTRICHCKSKAGHTDEAIKLCSDILEREPDNVAVLSDRAEAYIQAELYEKAIQDYQAANEADESQRTQEGLKRAEKLLKQSKKRDYYKILGVKRNAQKREILKAYRKLAMEWHPDKHEGANKESAEKKFMDIADAKEVLTDPEKRAMYDRGEDPLDPEEQQQRQQQWGQPFGFNPFGGGGGGGTISSNSILINITIFYGFKKKNECLLFAF</sequence>
<dbReference type="Gene3D" id="1.25.40.10">
    <property type="entry name" value="Tetratricopeptide repeat domain"/>
    <property type="match status" value="1"/>
</dbReference>
<comment type="subcellular location">
    <subcellularLocation>
        <location evidence="1">Endoplasmic reticulum</location>
    </subcellularLocation>
</comment>
<dbReference type="Proteomes" id="UP000230750">
    <property type="component" value="Unassembled WGS sequence"/>
</dbReference>
<dbReference type="Pfam" id="PF13432">
    <property type="entry name" value="TPR_16"/>
    <property type="match status" value="1"/>
</dbReference>
<dbReference type="GO" id="GO:0034975">
    <property type="term" value="P:protein folding in endoplasmic reticulum"/>
    <property type="evidence" value="ECO:0007669"/>
    <property type="project" value="TreeGrafter"/>
</dbReference>
<evidence type="ECO:0000313" key="10">
    <source>
        <dbReference type="Proteomes" id="UP000230750"/>
    </source>
</evidence>
<keyword evidence="10" id="KW-1185">Reference proteome</keyword>
<keyword evidence="4" id="KW-0802">TPR repeat</keyword>
<keyword evidence="5" id="KW-0175">Coiled coil</keyword>
<dbReference type="Pfam" id="PF00226">
    <property type="entry name" value="DnaJ"/>
    <property type="match status" value="1"/>
</dbReference>
<keyword evidence="2 7" id="KW-0732">Signal</keyword>
<dbReference type="AlphaFoldDB" id="A0A2G8L834"/>
<dbReference type="SUPFAM" id="SSF48452">
    <property type="entry name" value="TPR-like"/>
    <property type="match status" value="2"/>
</dbReference>
<organism evidence="9 10">
    <name type="scientific">Stichopus japonicus</name>
    <name type="common">Sea cucumber</name>
    <dbReference type="NCBI Taxonomy" id="307972"/>
    <lineage>
        <taxon>Eukaryota</taxon>
        <taxon>Metazoa</taxon>
        <taxon>Echinodermata</taxon>
        <taxon>Eleutherozoa</taxon>
        <taxon>Echinozoa</taxon>
        <taxon>Holothuroidea</taxon>
        <taxon>Aspidochirotacea</taxon>
        <taxon>Aspidochirotida</taxon>
        <taxon>Stichopodidae</taxon>
        <taxon>Apostichopus</taxon>
    </lineage>
</organism>
<dbReference type="InterPro" id="IPR011990">
    <property type="entry name" value="TPR-like_helical_dom_sf"/>
</dbReference>
<dbReference type="GO" id="GO:0051787">
    <property type="term" value="F:misfolded protein binding"/>
    <property type="evidence" value="ECO:0007669"/>
    <property type="project" value="TreeGrafter"/>
</dbReference>
<feature type="compositionally biased region" description="Low complexity" evidence="6">
    <location>
        <begin position="429"/>
        <end position="440"/>
    </location>
</feature>
<dbReference type="InterPro" id="IPR001623">
    <property type="entry name" value="DnaJ_domain"/>
</dbReference>
<dbReference type="Pfam" id="PF14559">
    <property type="entry name" value="TPR_19"/>
    <property type="match status" value="1"/>
</dbReference>
<keyword evidence="3" id="KW-0256">Endoplasmic reticulum</keyword>
<dbReference type="CDD" id="cd06257">
    <property type="entry name" value="DnaJ"/>
    <property type="match status" value="1"/>
</dbReference>
<evidence type="ECO:0000256" key="4">
    <source>
        <dbReference type="PROSITE-ProRule" id="PRU00339"/>
    </source>
</evidence>
<dbReference type="SUPFAM" id="SSF46565">
    <property type="entry name" value="Chaperone J-domain"/>
    <property type="match status" value="1"/>
</dbReference>
<feature type="repeat" description="TPR" evidence="4">
    <location>
        <begin position="67"/>
        <end position="100"/>
    </location>
</feature>
<dbReference type="STRING" id="307972.A0A2G8L834"/>
<evidence type="ECO:0000256" key="5">
    <source>
        <dbReference type="SAM" id="Coils"/>
    </source>
</evidence>
<dbReference type="Pfam" id="PF13181">
    <property type="entry name" value="TPR_8"/>
    <property type="match status" value="1"/>
</dbReference>
<reference evidence="9 10" key="1">
    <citation type="journal article" date="2017" name="PLoS Biol.">
        <title>The sea cucumber genome provides insights into morphological evolution and visceral regeneration.</title>
        <authorList>
            <person name="Zhang X."/>
            <person name="Sun L."/>
            <person name="Yuan J."/>
            <person name="Sun Y."/>
            <person name="Gao Y."/>
            <person name="Zhang L."/>
            <person name="Li S."/>
            <person name="Dai H."/>
            <person name="Hamel J.F."/>
            <person name="Liu C."/>
            <person name="Yu Y."/>
            <person name="Liu S."/>
            <person name="Lin W."/>
            <person name="Guo K."/>
            <person name="Jin S."/>
            <person name="Xu P."/>
            <person name="Storey K.B."/>
            <person name="Huan P."/>
            <person name="Zhang T."/>
            <person name="Zhou Y."/>
            <person name="Zhang J."/>
            <person name="Lin C."/>
            <person name="Li X."/>
            <person name="Xing L."/>
            <person name="Huo D."/>
            <person name="Sun M."/>
            <person name="Wang L."/>
            <person name="Mercier A."/>
            <person name="Li F."/>
            <person name="Yang H."/>
            <person name="Xiang J."/>
        </authorList>
    </citation>
    <scope>NUCLEOTIDE SEQUENCE [LARGE SCALE GENOMIC DNA]</scope>
    <source>
        <strain evidence="9">Shaxun</strain>
        <tissue evidence="9">Muscle</tissue>
    </source>
</reference>
<dbReference type="OrthoDB" id="1726119at2759"/>
<evidence type="ECO:0000256" key="2">
    <source>
        <dbReference type="ARBA" id="ARBA00022729"/>
    </source>
</evidence>
<dbReference type="GO" id="GO:0005783">
    <property type="term" value="C:endoplasmic reticulum"/>
    <property type="evidence" value="ECO:0007669"/>
    <property type="project" value="UniProtKB-SubCell"/>
</dbReference>
<dbReference type="SMART" id="SM00028">
    <property type="entry name" value="TPR"/>
    <property type="match status" value="7"/>
</dbReference>
<dbReference type="PRINTS" id="PR00625">
    <property type="entry name" value="JDOMAIN"/>
</dbReference>
<feature type="repeat" description="TPR" evidence="4">
    <location>
        <begin position="181"/>
        <end position="214"/>
    </location>
</feature>
<feature type="repeat" description="TPR" evidence="4">
    <location>
        <begin position="147"/>
        <end position="180"/>
    </location>
</feature>
<feature type="region of interest" description="Disordered" evidence="6">
    <location>
        <begin position="410"/>
        <end position="440"/>
    </location>
</feature>
<dbReference type="EMBL" id="MRZV01000179">
    <property type="protein sequence ID" value="PIK56335.1"/>
    <property type="molecule type" value="Genomic_DNA"/>
</dbReference>
<dbReference type="InterPro" id="IPR051727">
    <property type="entry name" value="DnaJ_C3_Co-chaperones"/>
</dbReference>
<evidence type="ECO:0000259" key="8">
    <source>
        <dbReference type="PROSITE" id="PS50076"/>
    </source>
</evidence>
<dbReference type="GO" id="GO:0051087">
    <property type="term" value="F:protein-folding chaperone binding"/>
    <property type="evidence" value="ECO:0007669"/>
    <property type="project" value="TreeGrafter"/>
</dbReference>
<dbReference type="InterPro" id="IPR019734">
    <property type="entry name" value="TPR_rpt"/>
</dbReference>
<name>A0A2G8L834_STIJA</name>
<dbReference type="Gene3D" id="1.10.287.110">
    <property type="entry name" value="DnaJ domain"/>
    <property type="match status" value="1"/>
</dbReference>
<evidence type="ECO:0000256" key="6">
    <source>
        <dbReference type="SAM" id="MobiDB-lite"/>
    </source>
</evidence>
<evidence type="ECO:0000256" key="1">
    <source>
        <dbReference type="ARBA" id="ARBA00004240"/>
    </source>
</evidence>
<feature type="signal peptide" evidence="7">
    <location>
        <begin position="1"/>
        <end position="27"/>
    </location>
</feature>
<dbReference type="InterPro" id="IPR036869">
    <property type="entry name" value="J_dom_sf"/>
</dbReference>
<comment type="caution">
    <text evidence="9">The sequence shown here is derived from an EMBL/GenBank/DDBJ whole genome shotgun (WGS) entry which is preliminary data.</text>
</comment>
<evidence type="ECO:0000313" key="9">
    <source>
        <dbReference type="EMBL" id="PIK56335.1"/>
    </source>
</evidence>
<feature type="coiled-coil region" evidence="5">
    <location>
        <begin position="312"/>
        <end position="351"/>
    </location>
</feature>
<evidence type="ECO:0000256" key="3">
    <source>
        <dbReference type="ARBA" id="ARBA00022824"/>
    </source>
</evidence>
<dbReference type="PANTHER" id="PTHR44140:SF2">
    <property type="entry name" value="LD25575P"/>
    <property type="match status" value="1"/>
</dbReference>
<proteinExistence type="predicted"/>
<feature type="domain" description="J" evidence="8">
    <location>
        <begin position="352"/>
        <end position="419"/>
    </location>
</feature>
<accession>A0A2G8L834</accession>
<gene>
    <name evidence="9" type="ORF">BSL78_06778</name>
</gene>
<evidence type="ECO:0000256" key="7">
    <source>
        <dbReference type="SAM" id="SignalP"/>
    </source>
</evidence>
<protein>
    <submittedName>
        <fullName evidence="9">Putative dnaJ-like subfamily C member 3</fullName>
    </submittedName>
</protein>
<feature type="compositionally biased region" description="Basic and acidic residues" evidence="6">
    <location>
        <begin position="410"/>
        <end position="420"/>
    </location>
</feature>